<gene>
    <name evidence="2" type="ORF">S12H4_19465</name>
</gene>
<comment type="caution">
    <text evidence="2">The sequence shown here is derived from an EMBL/GenBank/DDBJ whole genome shotgun (WGS) entry which is preliminary data.</text>
</comment>
<protein>
    <submittedName>
        <fullName evidence="2">Uncharacterized protein</fullName>
    </submittedName>
</protein>
<feature type="compositionally biased region" description="Polar residues" evidence="1">
    <location>
        <begin position="1"/>
        <end position="15"/>
    </location>
</feature>
<feature type="region of interest" description="Disordered" evidence="1">
    <location>
        <begin position="1"/>
        <end position="39"/>
    </location>
</feature>
<feature type="compositionally biased region" description="Polar residues" evidence="1">
    <location>
        <begin position="27"/>
        <end position="37"/>
    </location>
</feature>
<reference evidence="2" key="1">
    <citation type="journal article" date="2014" name="Front. Microbiol.">
        <title>High frequency of phylogenetically diverse reductive dehalogenase-homologous genes in deep subseafloor sedimentary metagenomes.</title>
        <authorList>
            <person name="Kawai M."/>
            <person name="Futagami T."/>
            <person name="Toyoda A."/>
            <person name="Takaki Y."/>
            <person name="Nishi S."/>
            <person name="Hori S."/>
            <person name="Arai W."/>
            <person name="Tsubouchi T."/>
            <person name="Morono Y."/>
            <person name="Uchiyama I."/>
            <person name="Ito T."/>
            <person name="Fujiyama A."/>
            <person name="Inagaki F."/>
            <person name="Takami H."/>
        </authorList>
    </citation>
    <scope>NUCLEOTIDE SEQUENCE</scope>
    <source>
        <strain evidence="2">Expedition CK06-06</strain>
    </source>
</reference>
<feature type="non-terminal residue" evidence="2">
    <location>
        <position position="114"/>
    </location>
</feature>
<sequence length="114" mass="12871">MTTILKSKPTLSLQLPSDDDYSMDLGETTNETYTTLSPIEIDSSSDEDSVVDLINPDFKELLNHTVNVENINSFGPQIEHKKIKHTYARSLKKRDKLKGKGLPVTLNYFLNSDI</sequence>
<proteinExistence type="predicted"/>
<name>X1T954_9ZZZZ</name>
<dbReference type="EMBL" id="BARW01009739">
    <property type="protein sequence ID" value="GAI84055.1"/>
    <property type="molecule type" value="Genomic_DNA"/>
</dbReference>
<dbReference type="AlphaFoldDB" id="X1T954"/>
<evidence type="ECO:0000313" key="2">
    <source>
        <dbReference type="EMBL" id="GAI84055.1"/>
    </source>
</evidence>
<accession>X1T954</accession>
<organism evidence="2">
    <name type="scientific">marine sediment metagenome</name>
    <dbReference type="NCBI Taxonomy" id="412755"/>
    <lineage>
        <taxon>unclassified sequences</taxon>
        <taxon>metagenomes</taxon>
        <taxon>ecological metagenomes</taxon>
    </lineage>
</organism>
<evidence type="ECO:0000256" key="1">
    <source>
        <dbReference type="SAM" id="MobiDB-lite"/>
    </source>
</evidence>